<dbReference type="InterPro" id="IPR043797">
    <property type="entry name" value="MupG_N"/>
</dbReference>
<proteinExistence type="predicted"/>
<dbReference type="InterPro" id="IPR013785">
    <property type="entry name" value="Aldolase_TIM"/>
</dbReference>
<dbReference type="Pfam" id="PF05913">
    <property type="entry name" value="MupG_C"/>
    <property type="match status" value="1"/>
</dbReference>
<protein>
    <submittedName>
        <fullName evidence="3">Cell surface protein</fullName>
    </submittedName>
</protein>
<evidence type="ECO:0000259" key="2">
    <source>
        <dbReference type="Pfam" id="PF19200"/>
    </source>
</evidence>
<organism evidence="3 4">
    <name type="scientific">Exiguobacterium indicum</name>
    <dbReference type="NCBI Taxonomy" id="296995"/>
    <lineage>
        <taxon>Bacteria</taxon>
        <taxon>Bacillati</taxon>
        <taxon>Bacillota</taxon>
        <taxon>Bacilli</taxon>
        <taxon>Bacillales</taxon>
        <taxon>Bacillales Family XII. Incertae Sedis</taxon>
        <taxon>Exiguobacterium</taxon>
    </lineage>
</organism>
<dbReference type="EMBL" id="LNQL01000002">
    <property type="protein sequence ID" value="KSU49568.1"/>
    <property type="molecule type" value="Genomic_DNA"/>
</dbReference>
<dbReference type="SUPFAM" id="SSF51445">
    <property type="entry name" value="(Trans)glycosidases"/>
    <property type="match status" value="1"/>
</dbReference>
<dbReference type="PANTHER" id="PTHR38435:SF2">
    <property type="entry name" value="DUF871 DOMAIN-CONTAINING PROTEIN"/>
    <property type="match status" value="1"/>
</dbReference>
<dbReference type="InterPro" id="IPR029000">
    <property type="entry name" value="Cyclophilin-like_dom_sf"/>
</dbReference>
<evidence type="ECO:0000313" key="4">
    <source>
        <dbReference type="Proteomes" id="UP000053797"/>
    </source>
</evidence>
<dbReference type="OrthoDB" id="5809921at2"/>
<comment type="caution">
    <text evidence="3">The sequence shown here is derived from an EMBL/GenBank/DDBJ whole genome shotgun (WGS) entry which is preliminary data.</text>
</comment>
<gene>
    <name evidence="3" type="ORF">AS033_09395</name>
</gene>
<feature type="domain" description="6-phospho-N-acetylmuramidase N-terminal" evidence="2">
    <location>
        <begin position="3"/>
        <end position="230"/>
    </location>
</feature>
<dbReference type="InterPro" id="IPR008589">
    <property type="entry name" value="MupG"/>
</dbReference>
<dbReference type="SUPFAM" id="SSF50891">
    <property type="entry name" value="Cyclophilin-like"/>
    <property type="match status" value="1"/>
</dbReference>
<dbReference type="PANTHER" id="PTHR38435">
    <property type="match status" value="1"/>
</dbReference>
<dbReference type="InterPro" id="IPR017853">
    <property type="entry name" value="GH"/>
</dbReference>
<dbReference type="RefSeq" id="WP_058265304.1">
    <property type="nucleotide sequence ID" value="NZ_FMYN01000002.1"/>
</dbReference>
<evidence type="ECO:0000313" key="3">
    <source>
        <dbReference type="EMBL" id="KSU49568.1"/>
    </source>
</evidence>
<feature type="domain" description="6-phospho-N-acetylmuramidase C-terminal" evidence="1">
    <location>
        <begin position="251"/>
        <end position="343"/>
    </location>
</feature>
<dbReference type="InterPro" id="IPR043894">
    <property type="entry name" value="MupG_C"/>
</dbReference>
<name>A0A0V8GH11_9BACL</name>
<dbReference type="Gene3D" id="3.20.20.70">
    <property type="entry name" value="Aldolase class I"/>
    <property type="match status" value="1"/>
</dbReference>
<dbReference type="Proteomes" id="UP000053797">
    <property type="component" value="Unassembled WGS sequence"/>
</dbReference>
<dbReference type="Gene3D" id="2.40.100.10">
    <property type="entry name" value="Cyclophilin-like"/>
    <property type="match status" value="1"/>
</dbReference>
<sequence>MKGLSIYLNEPITDETSEWLQRMRVVGFTSLFTSLHIPEDDSSLYVERLQALGRLARELGFELVADIAPASLATLGKTWETAATLTDWGVTGLRLDYGISPQQIATLSNQIMVALNASTLTAVELTEMKAQGLRIDHTEAWHNFYPRPETGLDRTWFDEKNAWLQAQGLRVQAFIPGDGILRGPLFETLPTLEEHRHTSPFASYIDLQSTVDRILVGDPRLTEATIRQFEAEQDGIIILRAVANGQQTQRETETNRFDPARDVIRSVESRMNPSTIDLTPQDPSVRPLGTITIDNEKYGRYAGEVQITKHNLPADERVNVLGRVIEADQPLIAQIGPGSKFRIEWVTP</sequence>
<dbReference type="Pfam" id="PF19200">
    <property type="entry name" value="MupG_N"/>
    <property type="match status" value="1"/>
</dbReference>
<accession>A0A0V8GH11</accession>
<dbReference type="AlphaFoldDB" id="A0A0V8GH11"/>
<evidence type="ECO:0000259" key="1">
    <source>
        <dbReference type="Pfam" id="PF05913"/>
    </source>
</evidence>
<reference evidence="3 4" key="1">
    <citation type="journal article" date="2015" name="Int. J. Syst. Evol. Microbiol.">
        <title>Exiguobacterium enclense sp. nov., isolated from sediment.</title>
        <authorList>
            <person name="Dastager S.G."/>
            <person name="Mawlankar R."/>
            <person name="Sonalkar V.V."/>
            <person name="Thorat M.N."/>
            <person name="Mual P."/>
            <person name="Verma A."/>
            <person name="Krishnamurthi S."/>
            <person name="Tang S.K."/>
            <person name="Li W.J."/>
        </authorList>
    </citation>
    <scope>NUCLEOTIDE SEQUENCE [LARGE SCALE GENOMIC DNA]</scope>
    <source>
        <strain evidence="3 4">NIO-1109</strain>
    </source>
</reference>